<proteinExistence type="inferred from homology"/>
<dbReference type="PANTHER" id="PTHR46630">
    <property type="entry name" value="TETRATRICOPEPTIDE REPEAT PROTEIN 29"/>
    <property type="match status" value="1"/>
</dbReference>
<comment type="subcellular location">
    <subcellularLocation>
        <location evidence="1">Cytoplasm</location>
    </subcellularLocation>
</comment>
<dbReference type="EMBL" id="MFFM01000009">
    <property type="protein sequence ID" value="OGF14063.1"/>
    <property type="molecule type" value="Genomic_DNA"/>
</dbReference>
<dbReference type="Pfam" id="PF13424">
    <property type="entry name" value="TPR_12"/>
    <property type="match status" value="1"/>
</dbReference>
<dbReference type="InterPro" id="IPR011990">
    <property type="entry name" value="TPR-like_helical_dom_sf"/>
</dbReference>
<dbReference type="GO" id="GO:0005737">
    <property type="term" value="C:cytoplasm"/>
    <property type="evidence" value="ECO:0007669"/>
    <property type="project" value="UniProtKB-SubCell"/>
</dbReference>
<dbReference type="SMART" id="SM00028">
    <property type="entry name" value="TPR"/>
    <property type="match status" value="3"/>
</dbReference>
<dbReference type="AlphaFoldDB" id="A0A1F5RIQ6"/>
<dbReference type="InterPro" id="IPR051476">
    <property type="entry name" value="Bac_ResReg_Asp_Phosphatase"/>
</dbReference>
<reference evidence="6 7" key="1">
    <citation type="journal article" date="2016" name="Nat. Commun.">
        <title>Thousands of microbial genomes shed light on interconnected biogeochemical processes in an aquifer system.</title>
        <authorList>
            <person name="Anantharaman K."/>
            <person name="Brown C.T."/>
            <person name="Hug L.A."/>
            <person name="Sharon I."/>
            <person name="Castelle C.J."/>
            <person name="Probst A.J."/>
            <person name="Thomas B.C."/>
            <person name="Singh A."/>
            <person name="Wilkins M.J."/>
            <person name="Karaoz U."/>
            <person name="Brodie E.L."/>
            <person name="Williams K.H."/>
            <person name="Hubbard S.S."/>
            <person name="Banfield J.F."/>
        </authorList>
    </citation>
    <scope>NUCLEOTIDE SEQUENCE [LARGE SCALE GENOMIC DNA]</scope>
</reference>
<evidence type="ECO:0000256" key="4">
    <source>
        <dbReference type="ARBA" id="ARBA00022803"/>
    </source>
</evidence>
<evidence type="ECO:0000256" key="5">
    <source>
        <dbReference type="ARBA" id="ARBA00038253"/>
    </source>
</evidence>
<comment type="similarity">
    <text evidence="5">Belongs to the Rap family.</text>
</comment>
<evidence type="ECO:0000313" key="7">
    <source>
        <dbReference type="Proteomes" id="UP000177230"/>
    </source>
</evidence>
<dbReference type="Gene3D" id="1.25.40.10">
    <property type="entry name" value="Tetratricopeptide repeat domain"/>
    <property type="match status" value="2"/>
</dbReference>
<protein>
    <submittedName>
        <fullName evidence="6">Uncharacterized protein</fullName>
    </submittedName>
</protein>
<evidence type="ECO:0000256" key="2">
    <source>
        <dbReference type="ARBA" id="ARBA00022490"/>
    </source>
</evidence>
<sequence>MAEHSFLQALDQYKKMEMETSVGIVRNNLANIHNIQGNYTRALELYRQALECFERQNDIFRIAHVLYSMGQIVLALKDVPQAKSLLNRSLNLRRTVQDYRGITNNLLMQIGILTEERDYKGARELLRQVDQVMNERKLTDPHIRAYRDGEAGLFHFEAGEYDLAEKCLLRLIELSQKMKESSFLSRGYSCLGRTRVFRDGNETGIADIKKGIELAQAGGLPLELKDGWAYLMECYSRLGQMEPARQAARNYARVALEQGAEQAAVDSEIARTLSVIS</sequence>
<organism evidence="6 7">
    <name type="scientific">Candidatus Edwardsbacteria bacterium GWF2_54_11</name>
    <dbReference type="NCBI Taxonomy" id="1817851"/>
    <lineage>
        <taxon>Bacteria</taxon>
        <taxon>Candidatus Edwardsiibacteriota</taxon>
    </lineage>
</organism>
<keyword evidence="2" id="KW-0963">Cytoplasm</keyword>
<keyword evidence="4" id="KW-0802">TPR repeat</keyword>
<dbReference type="PANTHER" id="PTHR46630:SF1">
    <property type="entry name" value="TETRATRICOPEPTIDE REPEAT PROTEIN 29"/>
    <property type="match status" value="1"/>
</dbReference>
<evidence type="ECO:0000313" key="6">
    <source>
        <dbReference type="EMBL" id="OGF14063.1"/>
    </source>
</evidence>
<comment type="caution">
    <text evidence="6">The sequence shown here is derived from an EMBL/GenBank/DDBJ whole genome shotgun (WGS) entry which is preliminary data.</text>
</comment>
<dbReference type="Proteomes" id="UP000177230">
    <property type="component" value="Unassembled WGS sequence"/>
</dbReference>
<name>A0A1F5RIQ6_9BACT</name>
<accession>A0A1F5RIQ6</accession>
<gene>
    <name evidence="6" type="ORF">A2024_05900</name>
</gene>
<evidence type="ECO:0000256" key="1">
    <source>
        <dbReference type="ARBA" id="ARBA00004496"/>
    </source>
</evidence>
<dbReference type="SUPFAM" id="SSF48452">
    <property type="entry name" value="TPR-like"/>
    <property type="match status" value="2"/>
</dbReference>
<evidence type="ECO:0000256" key="3">
    <source>
        <dbReference type="ARBA" id="ARBA00022737"/>
    </source>
</evidence>
<dbReference type="InterPro" id="IPR019734">
    <property type="entry name" value="TPR_rpt"/>
</dbReference>
<keyword evidence="3" id="KW-0677">Repeat</keyword>